<evidence type="ECO:0000313" key="3">
    <source>
        <dbReference type="Proteomes" id="UP001457282"/>
    </source>
</evidence>
<feature type="compositionally biased region" description="Low complexity" evidence="1">
    <location>
        <begin position="37"/>
        <end position="52"/>
    </location>
</feature>
<organism evidence="2 3">
    <name type="scientific">Rubus argutus</name>
    <name type="common">Southern blackberry</name>
    <dbReference type="NCBI Taxonomy" id="59490"/>
    <lineage>
        <taxon>Eukaryota</taxon>
        <taxon>Viridiplantae</taxon>
        <taxon>Streptophyta</taxon>
        <taxon>Embryophyta</taxon>
        <taxon>Tracheophyta</taxon>
        <taxon>Spermatophyta</taxon>
        <taxon>Magnoliopsida</taxon>
        <taxon>eudicotyledons</taxon>
        <taxon>Gunneridae</taxon>
        <taxon>Pentapetalae</taxon>
        <taxon>rosids</taxon>
        <taxon>fabids</taxon>
        <taxon>Rosales</taxon>
        <taxon>Rosaceae</taxon>
        <taxon>Rosoideae</taxon>
        <taxon>Rosoideae incertae sedis</taxon>
        <taxon>Rubus</taxon>
    </lineage>
</organism>
<proteinExistence type="predicted"/>
<dbReference type="EMBL" id="JBEDUW010000006">
    <property type="protein sequence ID" value="KAK9920517.1"/>
    <property type="molecule type" value="Genomic_DNA"/>
</dbReference>
<protein>
    <submittedName>
        <fullName evidence="2">Uncharacterized protein</fullName>
    </submittedName>
</protein>
<gene>
    <name evidence="2" type="ORF">M0R45_029072</name>
</gene>
<feature type="region of interest" description="Disordered" evidence="1">
    <location>
        <begin position="1"/>
        <end position="72"/>
    </location>
</feature>
<feature type="compositionally biased region" description="Low complexity" evidence="1">
    <location>
        <begin position="60"/>
        <end position="72"/>
    </location>
</feature>
<name>A0AAW1W7Z1_RUBAR</name>
<keyword evidence="3" id="KW-1185">Reference proteome</keyword>
<evidence type="ECO:0000256" key="1">
    <source>
        <dbReference type="SAM" id="MobiDB-lite"/>
    </source>
</evidence>
<reference evidence="2 3" key="1">
    <citation type="journal article" date="2023" name="G3 (Bethesda)">
        <title>A chromosome-length genome assembly and annotation of blackberry (Rubus argutus, cv. 'Hillquist').</title>
        <authorList>
            <person name="Bruna T."/>
            <person name="Aryal R."/>
            <person name="Dudchenko O."/>
            <person name="Sargent D.J."/>
            <person name="Mead D."/>
            <person name="Buti M."/>
            <person name="Cavallini A."/>
            <person name="Hytonen T."/>
            <person name="Andres J."/>
            <person name="Pham M."/>
            <person name="Weisz D."/>
            <person name="Mascagni F."/>
            <person name="Usai G."/>
            <person name="Natali L."/>
            <person name="Bassil N."/>
            <person name="Fernandez G.E."/>
            <person name="Lomsadze A."/>
            <person name="Armour M."/>
            <person name="Olukolu B."/>
            <person name="Poorten T."/>
            <person name="Britton C."/>
            <person name="Davik J."/>
            <person name="Ashrafi H."/>
            <person name="Aiden E.L."/>
            <person name="Borodovsky M."/>
            <person name="Worthington M."/>
        </authorList>
    </citation>
    <scope>NUCLEOTIDE SEQUENCE [LARGE SCALE GENOMIC DNA]</scope>
    <source>
        <strain evidence="2">PI 553951</strain>
    </source>
</reference>
<comment type="caution">
    <text evidence="2">The sequence shown here is derived from an EMBL/GenBank/DDBJ whole genome shotgun (WGS) entry which is preliminary data.</text>
</comment>
<dbReference type="AlphaFoldDB" id="A0AAW1W7Z1"/>
<evidence type="ECO:0000313" key="2">
    <source>
        <dbReference type="EMBL" id="KAK9920517.1"/>
    </source>
</evidence>
<dbReference type="Proteomes" id="UP001457282">
    <property type="component" value="Unassembled WGS sequence"/>
</dbReference>
<accession>A0AAW1W7Z1</accession>
<sequence length="186" mass="20158">MEMEQAATRTIVALPGTRPHQSHANPVSAALPLPAFTSPSSTPRSTTASSPPKAKPSPPASLLSTSTPSPTASRQMMITHAQLPLIYRDIVASLRSKTAPLLRQLLISLISKKNDVDEDSRSVAAACCSAASFGLCDNGWDHVFRYRRGGGGWNSRNRPPHNQRLQLLVLFMHPQPHSTSSAAFWR</sequence>